<evidence type="ECO:0008006" key="4">
    <source>
        <dbReference type="Google" id="ProtNLM"/>
    </source>
</evidence>
<dbReference type="SUPFAM" id="SSF52047">
    <property type="entry name" value="RNI-like"/>
    <property type="match status" value="1"/>
</dbReference>
<dbReference type="SMART" id="SM00368">
    <property type="entry name" value="LRR_RI"/>
    <property type="match status" value="7"/>
</dbReference>
<dbReference type="OrthoDB" id="120976at2759"/>
<dbReference type="KEGG" id="spar:SPRG_10935"/>
<feature type="region of interest" description="Disordered" evidence="1">
    <location>
        <begin position="54"/>
        <end position="91"/>
    </location>
</feature>
<dbReference type="OMA" id="ECFRNET"/>
<dbReference type="InterPro" id="IPR001611">
    <property type="entry name" value="Leu-rich_rpt"/>
</dbReference>
<sequence>MGRASNRKATSPSVVLNATRAKRLSQPLHPALPTLTVTSVLAEVDVHLMRSTMTATRAATAPATPRGTPRQPTTPRQPSRPPMVHPAPSKKIVARTLPRTETELAIMAFQHLFVDPPVEMEGRPSTPRPDDEKRFATVASFVPPKTSQDEPSSIGGWSIKDMQHNYGWGGKQQFMARLRQVDMTSKASAAPRTAATTKVDADADHITDDNIKCADDYIRTCLQQHLVPEPFIIPKREACAINLAYYGAGNRPMEALSSCLGSIPKLQSLIVRENRLSDIAVANVVKSSDFPRLLTLNVSNNQVKKATVAALSIYLNAHHVLQTLVLSDCGLSLEALTTLGPVLGRSRSLTALDVSKNKLGDACADALGAMVRANSTLTLLDLSWNCLRARTGAALAHALATNTTLETLQLAWNGLGSGGGANAIALSLRHNKTLHTLDLTGNSLGALSALSLVRAWADSTSLEILCIAQNPIGTEGLRAVFRAYSDPLSMTQGRTVQFDDCGLHTEPARFTPVHLGHVTIDLDHADSFWHGFEYLWLLNLYPSAASWRDVQHQLPPYTTTTSSTKLIFGRIERATCGSHGAETTIQQLLALDGTETPWRLPLHGRLRFEFAYKPQVPYVTEIAPDAVTVFWQAFSALEFDSDRAKYIQHFLHDHYITASQAQYLLGAMTAAEAHALVAPLLLQRVVDTAELFHRARHIRHQTVLKERAGKLLFFDPRLPNGRYALDLALSVDRRLAMTLVRLSADDRLENKKTVGLNTSQNGNWECFRNETLDGAPYSVSRAQGLPSFGTFAFDFVVTTRIPRGSAAIPDDMLDQLCLSVTTHASAPAAPEKTPTHVKVHGKKAVPVVQPPRPVVHPQHPDTGLEHRKLAVRHTFSEATFGISSTQLVRLANCFHDVAFGPVEIVAMLLNRVLDLDDLLVTLAADWTRESVMEAIHRIGWLNLWNPMFAEMEYHLNLSVWEEFQVTFMLAQLGDIEPGENWVDERFNDQYGWELPLSWVQGRIPHTGDLFLRYTTGATFKNRVNAAREDMKKRVLCGKPRKVLASKDNDGSRYAVFAPTVAPATPRRQSIMRAAF</sequence>
<proteinExistence type="predicted"/>
<evidence type="ECO:0000313" key="2">
    <source>
        <dbReference type="EMBL" id="KDO22116.1"/>
    </source>
</evidence>
<keyword evidence="3" id="KW-1185">Reference proteome</keyword>
<dbReference type="InterPro" id="IPR052394">
    <property type="entry name" value="LRR-containing"/>
</dbReference>
<dbReference type="AlphaFoldDB" id="A0A067C6E3"/>
<dbReference type="VEuPathDB" id="FungiDB:SPRG_10935"/>
<dbReference type="EMBL" id="KK583274">
    <property type="protein sequence ID" value="KDO22116.1"/>
    <property type="molecule type" value="Genomic_DNA"/>
</dbReference>
<dbReference type="GeneID" id="24133018"/>
<dbReference type="PANTHER" id="PTHR24114">
    <property type="entry name" value="LEUCINE RICH REPEAT FAMILY PROTEIN"/>
    <property type="match status" value="1"/>
</dbReference>
<feature type="compositionally biased region" description="Low complexity" evidence="1">
    <location>
        <begin position="54"/>
        <end position="77"/>
    </location>
</feature>
<protein>
    <recommendedName>
        <fullName evidence="4">DUF4476 domain-containing protein</fullName>
    </recommendedName>
</protein>
<dbReference type="PANTHER" id="PTHR24114:SF2">
    <property type="entry name" value="F-BOX DOMAIN-CONTAINING PROTEIN-RELATED"/>
    <property type="match status" value="1"/>
</dbReference>
<dbReference type="Pfam" id="PF13516">
    <property type="entry name" value="LRR_6"/>
    <property type="match status" value="4"/>
</dbReference>
<name>A0A067C6E3_SAPPC</name>
<dbReference type="Proteomes" id="UP000030745">
    <property type="component" value="Unassembled WGS sequence"/>
</dbReference>
<dbReference type="Gene3D" id="3.80.10.10">
    <property type="entry name" value="Ribonuclease Inhibitor"/>
    <property type="match status" value="1"/>
</dbReference>
<organism evidence="2 3">
    <name type="scientific">Saprolegnia parasitica (strain CBS 223.65)</name>
    <dbReference type="NCBI Taxonomy" id="695850"/>
    <lineage>
        <taxon>Eukaryota</taxon>
        <taxon>Sar</taxon>
        <taxon>Stramenopiles</taxon>
        <taxon>Oomycota</taxon>
        <taxon>Saprolegniomycetes</taxon>
        <taxon>Saprolegniales</taxon>
        <taxon>Saprolegniaceae</taxon>
        <taxon>Saprolegnia</taxon>
    </lineage>
</organism>
<dbReference type="InterPro" id="IPR032675">
    <property type="entry name" value="LRR_dom_sf"/>
</dbReference>
<dbReference type="RefSeq" id="XP_012207155.1">
    <property type="nucleotide sequence ID" value="XM_012351765.1"/>
</dbReference>
<evidence type="ECO:0000313" key="3">
    <source>
        <dbReference type="Proteomes" id="UP000030745"/>
    </source>
</evidence>
<evidence type="ECO:0000256" key="1">
    <source>
        <dbReference type="SAM" id="MobiDB-lite"/>
    </source>
</evidence>
<reference evidence="2 3" key="1">
    <citation type="journal article" date="2013" name="PLoS Genet.">
        <title>Distinctive expansion of potential virulence genes in the genome of the oomycete fish pathogen Saprolegnia parasitica.</title>
        <authorList>
            <person name="Jiang R.H."/>
            <person name="de Bruijn I."/>
            <person name="Haas B.J."/>
            <person name="Belmonte R."/>
            <person name="Lobach L."/>
            <person name="Christie J."/>
            <person name="van den Ackerveken G."/>
            <person name="Bottin A."/>
            <person name="Bulone V."/>
            <person name="Diaz-Moreno S.M."/>
            <person name="Dumas B."/>
            <person name="Fan L."/>
            <person name="Gaulin E."/>
            <person name="Govers F."/>
            <person name="Grenville-Briggs L.J."/>
            <person name="Horner N.R."/>
            <person name="Levin J.Z."/>
            <person name="Mammella M."/>
            <person name="Meijer H.J."/>
            <person name="Morris P."/>
            <person name="Nusbaum C."/>
            <person name="Oome S."/>
            <person name="Phillips A.J."/>
            <person name="van Rooyen D."/>
            <person name="Rzeszutek E."/>
            <person name="Saraiva M."/>
            <person name="Secombes C.J."/>
            <person name="Seidl M.F."/>
            <person name="Snel B."/>
            <person name="Stassen J.H."/>
            <person name="Sykes S."/>
            <person name="Tripathy S."/>
            <person name="van den Berg H."/>
            <person name="Vega-Arreguin J.C."/>
            <person name="Wawra S."/>
            <person name="Young S.K."/>
            <person name="Zeng Q."/>
            <person name="Dieguez-Uribeondo J."/>
            <person name="Russ C."/>
            <person name="Tyler B.M."/>
            <person name="van West P."/>
        </authorList>
    </citation>
    <scope>NUCLEOTIDE SEQUENCE [LARGE SCALE GENOMIC DNA]</scope>
    <source>
        <strain evidence="2 3">CBS 223.65</strain>
    </source>
</reference>
<gene>
    <name evidence="2" type="ORF">SPRG_10935</name>
</gene>
<accession>A0A067C6E3</accession>